<feature type="region of interest" description="Disordered" evidence="8">
    <location>
        <begin position="248"/>
        <end position="337"/>
    </location>
</feature>
<proteinExistence type="inferred from homology"/>
<dbReference type="Proteomes" id="UP000827892">
    <property type="component" value="Chromosome II"/>
</dbReference>
<keyword evidence="4" id="KW-0690">Ribosome biogenesis</keyword>
<evidence type="ECO:0000313" key="9">
    <source>
        <dbReference type="EMBL" id="ULU06826.1"/>
    </source>
</evidence>
<organism evidence="9 10">
    <name type="scientific">Caenorhabditis briggsae</name>
    <dbReference type="NCBI Taxonomy" id="6238"/>
    <lineage>
        <taxon>Eukaryota</taxon>
        <taxon>Metazoa</taxon>
        <taxon>Ecdysozoa</taxon>
        <taxon>Nematoda</taxon>
        <taxon>Chromadorea</taxon>
        <taxon>Rhabditida</taxon>
        <taxon>Rhabditina</taxon>
        <taxon>Rhabditomorpha</taxon>
        <taxon>Rhabditoidea</taxon>
        <taxon>Rhabditidae</taxon>
        <taxon>Peloderinae</taxon>
        <taxon>Caenorhabditis</taxon>
    </lineage>
</organism>
<feature type="compositionally biased region" description="Acidic residues" evidence="8">
    <location>
        <begin position="50"/>
        <end position="63"/>
    </location>
</feature>
<comment type="function">
    <text evidence="1">Required for the processing of the 27S pre-rRNA.</text>
</comment>
<evidence type="ECO:0000256" key="5">
    <source>
        <dbReference type="ARBA" id="ARBA00023054"/>
    </source>
</evidence>
<keyword evidence="6" id="KW-0539">Nucleus</keyword>
<evidence type="ECO:0000256" key="1">
    <source>
        <dbReference type="ARBA" id="ARBA00003387"/>
    </source>
</evidence>
<gene>
    <name evidence="9" type="ORF">L3Y34_018547</name>
</gene>
<feature type="compositionally biased region" description="Basic residues" evidence="8">
    <location>
        <begin position="321"/>
        <end position="337"/>
    </location>
</feature>
<evidence type="ECO:0000256" key="2">
    <source>
        <dbReference type="ARBA" id="ARBA00004604"/>
    </source>
</evidence>
<dbReference type="InterPro" id="IPR008610">
    <property type="entry name" value="Ebp2"/>
</dbReference>
<comment type="similarity">
    <text evidence="3">Belongs to the EBP2 family.</text>
</comment>
<dbReference type="AlphaFoldDB" id="A0AAE9DMB8"/>
<dbReference type="OMA" id="RETMFHR"/>
<sequence length="337" mass="38035">MVRKMNSLAKRLAANSKSRQPEPESDSDGSDFDFDNAIEEKTWEKPLDAMEVEEAESDGDDDEKELQAAFAAGLLKDGLNIQVAKKRPIINKSAEMKEKLAEITKDLPWVETLEVVTPHAEMDMKVENDDFQRELNFYKQAEKAVQTAYPRLLNLGIKVLRPSDYYAEMAKSDSHMQKVRKRLLGIQEMKERQEAFRRIREEKKFAVKVQKEAIANKNNEKKKLAEAVKKHKKGMKQQLEDMLNNVKRHGLDQDDDGPSSAYGDRRGGRGGSGRGGSMRNAGELKRKLKSDKFGYGGKKKGMKRNNKESFNDLFGAPRGGFGRRGRGGGRGGRGGRR</sequence>
<feature type="coiled-coil region" evidence="7">
    <location>
        <begin position="207"/>
        <end position="245"/>
    </location>
</feature>
<name>A0AAE9DMB8_CAEBR</name>
<dbReference type="GO" id="GO:0005730">
    <property type="term" value="C:nucleolus"/>
    <property type="evidence" value="ECO:0007669"/>
    <property type="project" value="UniProtKB-SubCell"/>
</dbReference>
<evidence type="ECO:0000256" key="8">
    <source>
        <dbReference type="SAM" id="MobiDB-lite"/>
    </source>
</evidence>
<feature type="compositionally biased region" description="Acidic residues" evidence="8">
    <location>
        <begin position="23"/>
        <end position="37"/>
    </location>
</feature>
<feature type="region of interest" description="Disordered" evidence="8">
    <location>
        <begin position="1"/>
        <end position="63"/>
    </location>
</feature>
<dbReference type="PANTHER" id="PTHR13028:SF0">
    <property type="entry name" value="RRNA-PROCESSING PROTEIN EBP2-RELATED"/>
    <property type="match status" value="1"/>
</dbReference>
<comment type="subcellular location">
    <subcellularLocation>
        <location evidence="2">Nucleus</location>
        <location evidence="2">Nucleolus</location>
    </subcellularLocation>
</comment>
<dbReference type="Pfam" id="PF05890">
    <property type="entry name" value="Ebp2"/>
    <property type="match status" value="1"/>
</dbReference>
<dbReference type="EMBL" id="CP090892">
    <property type="protein sequence ID" value="ULU06826.1"/>
    <property type="molecule type" value="Genomic_DNA"/>
</dbReference>
<evidence type="ECO:0000313" key="10">
    <source>
        <dbReference type="Proteomes" id="UP000827892"/>
    </source>
</evidence>
<reference evidence="9 10" key="1">
    <citation type="submission" date="2022-05" db="EMBL/GenBank/DDBJ databases">
        <title>Chromosome-level reference genomes for two strains of Caenorhabditis briggsae: an improved platform for comparative genomics.</title>
        <authorList>
            <person name="Stevens L."/>
            <person name="Andersen E.C."/>
        </authorList>
    </citation>
    <scope>NUCLEOTIDE SEQUENCE [LARGE SCALE GENOMIC DNA]</scope>
    <source>
        <strain evidence="9">QX1410_ONT</strain>
        <tissue evidence="9">Whole-organism</tissue>
    </source>
</reference>
<evidence type="ECO:0000256" key="7">
    <source>
        <dbReference type="SAM" id="Coils"/>
    </source>
</evidence>
<evidence type="ECO:0000256" key="3">
    <source>
        <dbReference type="ARBA" id="ARBA00007336"/>
    </source>
</evidence>
<dbReference type="PANTHER" id="PTHR13028">
    <property type="entry name" value="RRNA PROCESSING PROTEIN EBNA1-BINDING PROTEIN-RELATED"/>
    <property type="match status" value="1"/>
</dbReference>
<accession>A0AAE9DMB8</accession>
<feature type="compositionally biased region" description="Basic and acidic residues" evidence="8">
    <location>
        <begin position="38"/>
        <end position="48"/>
    </location>
</feature>
<keyword evidence="5 7" id="KW-0175">Coiled coil</keyword>
<protein>
    <submittedName>
        <fullName evidence="9">Uncharacterized protein</fullName>
    </submittedName>
</protein>
<evidence type="ECO:0000256" key="4">
    <source>
        <dbReference type="ARBA" id="ARBA00022517"/>
    </source>
</evidence>
<dbReference type="GO" id="GO:0042254">
    <property type="term" value="P:ribosome biogenesis"/>
    <property type="evidence" value="ECO:0007669"/>
    <property type="project" value="UniProtKB-KW"/>
</dbReference>
<evidence type="ECO:0000256" key="6">
    <source>
        <dbReference type="ARBA" id="ARBA00023242"/>
    </source>
</evidence>